<feature type="transmembrane region" description="Helical" evidence="2">
    <location>
        <begin position="178"/>
        <end position="202"/>
    </location>
</feature>
<proteinExistence type="predicted"/>
<dbReference type="InterPro" id="IPR052712">
    <property type="entry name" value="Acid_resist_chaperone_HdeD"/>
</dbReference>
<dbReference type="GO" id="GO:0005886">
    <property type="term" value="C:plasma membrane"/>
    <property type="evidence" value="ECO:0007669"/>
    <property type="project" value="TreeGrafter"/>
</dbReference>
<dbReference type="Pfam" id="PF03729">
    <property type="entry name" value="DUF308"/>
    <property type="match status" value="2"/>
</dbReference>
<keyword evidence="4" id="KW-1185">Reference proteome</keyword>
<keyword evidence="2" id="KW-0472">Membrane</keyword>
<accession>A0A556AD03</accession>
<dbReference type="AlphaFoldDB" id="A0A556AD03"/>
<keyword evidence="2" id="KW-0812">Transmembrane</keyword>
<reference evidence="3 4" key="1">
    <citation type="submission" date="2019-07" db="EMBL/GenBank/DDBJ databases">
        <title>Qingshengfaniella alkalisoli gen. nov., sp. nov., isolated from saline soil.</title>
        <authorList>
            <person name="Xu L."/>
            <person name="Huang X.-X."/>
            <person name="Sun J.-Q."/>
        </authorList>
    </citation>
    <scope>NUCLEOTIDE SEQUENCE [LARGE SCALE GENOMIC DNA]</scope>
    <source>
        <strain evidence="3 4">DSM 27279</strain>
    </source>
</reference>
<feature type="transmembrane region" description="Helical" evidence="2">
    <location>
        <begin position="153"/>
        <end position="172"/>
    </location>
</feature>
<feature type="transmembrane region" description="Helical" evidence="2">
    <location>
        <begin position="95"/>
        <end position="114"/>
    </location>
</feature>
<dbReference type="OrthoDB" id="8683768at2"/>
<feature type="transmembrane region" description="Helical" evidence="2">
    <location>
        <begin position="120"/>
        <end position="141"/>
    </location>
</feature>
<dbReference type="InterPro" id="IPR005325">
    <property type="entry name" value="DUF308_memb"/>
</dbReference>
<evidence type="ECO:0000313" key="3">
    <source>
        <dbReference type="EMBL" id="TSH90765.1"/>
    </source>
</evidence>
<dbReference type="PANTHER" id="PTHR34989">
    <property type="entry name" value="PROTEIN HDED"/>
    <property type="match status" value="1"/>
</dbReference>
<dbReference type="PANTHER" id="PTHR34989:SF1">
    <property type="entry name" value="PROTEIN HDED"/>
    <property type="match status" value="1"/>
</dbReference>
<evidence type="ECO:0000256" key="1">
    <source>
        <dbReference type="SAM" id="MobiDB-lite"/>
    </source>
</evidence>
<sequence>MADPHNVPAAGRPPGSSEASGVGGVTPVAETLSALGARWGWFLAVGVLMLVLGLLAAAYVFAATIVSVLFVAVLMLVGGVAQLIQAWRVRNWRGFLLWTVAGGLYVLAALFAIANPVAGAAALTLLLGASLIAAGALRLWVWFQHRSQPGWPWLALSGAISLLAGILVAAGWPGNSLVILGLLLAFDLLFQGVTLVMLAFALRRSHHIGAI</sequence>
<dbReference type="EMBL" id="VLTJ01000039">
    <property type="protein sequence ID" value="TSH90765.1"/>
    <property type="molecule type" value="Genomic_DNA"/>
</dbReference>
<dbReference type="Proteomes" id="UP000318405">
    <property type="component" value="Unassembled WGS sequence"/>
</dbReference>
<evidence type="ECO:0000256" key="2">
    <source>
        <dbReference type="SAM" id="Phobius"/>
    </source>
</evidence>
<keyword evidence="2" id="KW-1133">Transmembrane helix</keyword>
<gene>
    <name evidence="3" type="ORF">FOZ76_20760</name>
</gene>
<protein>
    <submittedName>
        <fullName evidence="3">HdeD family acid-resistance protein</fullName>
    </submittedName>
</protein>
<feature type="region of interest" description="Disordered" evidence="1">
    <location>
        <begin position="1"/>
        <end position="22"/>
    </location>
</feature>
<organism evidence="3 4">
    <name type="scientific">Verticiella sediminum</name>
    <dbReference type="NCBI Taxonomy" id="1247510"/>
    <lineage>
        <taxon>Bacteria</taxon>
        <taxon>Pseudomonadati</taxon>
        <taxon>Pseudomonadota</taxon>
        <taxon>Betaproteobacteria</taxon>
        <taxon>Burkholderiales</taxon>
        <taxon>Alcaligenaceae</taxon>
        <taxon>Verticiella</taxon>
    </lineage>
</organism>
<feature type="transmembrane region" description="Helical" evidence="2">
    <location>
        <begin position="65"/>
        <end position="83"/>
    </location>
</feature>
<feature type="transmembrane region" description="Helical" evidence="2">
    <location>
        <begin position="39"/>
        <end position="59"/>
    </location>
</feature>
<comment type="caution">
    <text evidence="3">The sequence shown here is derived from an EMBL/GenBank/DDBJ whole genome shotgun (WGS) entry which is preliminary data.</text>
</comment>
<name>A0A556AD03_9BURK</name>
<evidence type="ECO:0000313" key="4">
    <source>
        <dbReference type="Proteomes" id="UP000318405"/>
    </source>
</evidence>